<comment type="subcellular location">
    <subcellularLocation>
        <location evidence="1">Membrane</location>
        <topology evidence="1">Multi-pass membrane protein</topology>
    </subcellularLocation>
</comment>
<feature type="transmembrane region" description="Helical" evidence="6">
    <location>
        <begin position="29"/>
        <end position="48"/>
    </location>
</feature>
<dbReference type="RefSeq" id="WP_091483805.1">
    <property type="nucleotide sequence ID" value="NZ_FOTR01000005.1"/>
</dbReference>
<evidence type="ECO:0000256" key="5">
    <source>
        <dbReference type="SAM" id="MobiDB-lite"/>
    </source>
</evidence>
<dbReference type="STRING" id="334253.SAMN04487943_105249"/>
<gene>
    <name evidence="7" type="ORF">SAMN04487943_105249</name>
</gene>
<dbReference type="Pfam" id="PF09685">
    <property type="entry name" value="MamF_MmsF"/>
    <property type="match status" value="1"/>
</dbReference>
<organism evidence="7 8">
    <name type="scientific">Gracilibacillus orientalis</name>
    <dbReference type="NCBI Taxonomy" id="334253"/>
    <lineage>
        <taxon>Bacteria</taxon>
        <taxon>Bacillati</taxon>
        <taxon>Bacillota</taxon>
        <taxon>Bacilli</taxon>
        <taxon>Bacillales</taxon>
        <taxon>Bacillaceae</taxon>
        <taxon>Gracilibacillus</taxon>
    </lineage>
</organism>
<evidence type="ECO:0000256" key="6">
    <source>
        <dbReference type="SAM" id="Phobius"/>
    </source>
</evidence>
<dbReference type="PANTHER" id="PTHR36460:SF1">
    <property type="entry name" value="UPF0132 DOMAIN PROTEIN (AFU_ORTHOLOGUE AFUA_3G10255)"/>
    <property type="match status" value="1"/>
</dbReference>
<sequence>MTENQSPQDNEEQKSEQQTKTSTGLDQNVAGLLTYVLGFITGIIFLLLEKDNRFVRFHALQSTFIFVALIVVNTVLGMIPLLGWLVSILILPLTAVLWIVLMIKAYQGHYFKLPWIGDMVDQQLDK</sequence>
<dbReference type="OrthoDB" id="2657448at2"/>
<proteinExistence type="predicted"/>
<evidence type="ECO:0000256" key="1">
    <source>
        <dbReference type="ARBA" id="ARBA00004141"/>
    </source>
</evidence>
<evidence type="ECO:0000313" key="8">
    <source>
        <dbReference type="Proteomes" id="UP000198565"/>
    </source>
</evidence>
<keyword evidence="4 6" id="KW-0472">Membrane</keyword>
<accession>A0A1I4LWJ6</accession>
<evidence type="ECO:0000256" key="4">
    <source>
        <dbReference type="ARBA" id="ARBA00023136"/>
    </source>
</evidence>
<reference evidence="8" key="1">
    <citation type="submission" date="2016-10" db="EMBL/GenBank/DDBJ databases">
        <authorList>
            <person name="Varghese N."/>
            <person name="Submissions S."/>
        </authorList>
    </citation>
    <scope>NUCLEOTIDE SEQUENCE [LARGE SCALE GENOMIC DNA]</scope>
    <source>
        <strain evidence="8">CGMCC 1.4250</strain>
    </source>
</reference>
<keyword evidence="2 6" id="KW-0812">Transmembrane</keyword>
<dbReference type="PANTHER" id="PTHR36460">
    <property type="entry name" value="UPF0132 DOMAIN PROTEIN (AFU_ORTHOLOGUE AFUA_3G10255)"/>
    <property type="match status" value="1"/>
</dbReference>
<dbReference type="InterPro" id="IPR019109">
    <property type="entry name" value="MamF_MmsF"/>
</dbReference>
<feature type="transmembrane region" description="Helical" evidence="6">
    <location>
        <begin position="82"/>
        <end position="103"/>
    </location>
</feature>
<name>A0A1I4LWJ6_9BACI</name>
<keyword evidence="3 6" id="KW-1133">Transmembrane helix</keyword>
<dbReference type="AlphaFoldDB" id="A0A1I4LWJ6"/>
<dbReference type="EMBL" id="FOTR01000005">
    <property type="protein sequence ID" value="SFL95322.1"/>
    <property type="molecule type" value="Genomic_DNA"/>
</dbReference>
<feature type="transmembrane region" description="Helical" evidence="6">
    <location>
        <begin position="55"/>
        <end position="76"/>
    </location>
</feature>
<keyword evidence="8" id="KW-1185">Reference proteome</keyword>
<evidence type="ECO:0000256" key="2">
    <source>
        <dbReference type="ARBA" id="ARBA00022692"/>
    </source>
</evidence>
<dbReference type="Proteomes" id="UP000198565">
    <property type="component" value="Unassembled WGS sequence"/>
</dbReference>
<evidence type="ECO:0000256" key="3">
    <source>
        <dbReference type="ARBA" id="ARBA00022989"/>
    </source>
</evidence>
<dbReference type="GO" id="GO:0016020">
    <property type="term" value="C:membrane"/>
    <property type="evidence" value="ECO:0007669"/>
    <property type="project" value="UniProtKB-SubCell"/>
</dbReference>
<protein>
    <submittedName>
        <fullName evidence="7">Uncharacterized membrane protein</fullName>
    </submittedName>
</protein>
<feature type="region of interest" description="Disordered" evidence="5">
    <location>
        <begin position="1"/>
        <end position="23"/>
    </location>
</feature>
<evidence type="ECO:0000313" key="7">
    <source>
        <dbReference type="EMBL" id="SFL95322.1"/>
    </source>
</evidence>